<protein>
    <submittedName>
        <fullName evidence="2">Uncharacterized protein</fullName>
    </submittedName>
</protein>
<evidence type="ECO:0000256" key="1">
    <source>
        <dbReference type="SAM" id="MobiDB-lite"/>
    </source>
</evidence>
<evidence type="ECO:0000313" key="2">
    <source>
        <dbReference type="EMBL" id="MPC80806.1"/>
    </source>
</evidence>
<gene>
    <name evidence="2" type="ORF">E2C01_075399</name>
</gene>
<comment type="caution">
    <text evidence="2">The sequence shown here is derived from an EMBL/GenBank/DDBJ whole genome shotgun (WGS) entry which is preliminary data.</text>
</comment>
<reference evidence="2 3" key="1">
    <citation type="submission" date="2019-05" db="EMBL/GenBank/DDBJ databases">
        <title>Another draft genome of Portunus trituberculatus and its Hox gene families provides insights of decapod evolution.</title>
        <authorList>
            <person name="Jeong J.-H."/>
            <person name="Song I."/>
            <person name="Kim S."/>
            <person name="Choi T."/>
            <person name="Kim D."/>
            <person name="Ryu S."/>
            <person name="Kim W."/>
        </authorList>
    </citation>
    <scope>NUCLEOTIDE SEQUENCE [LARGE SCALE GENOMIC DNA]</scope>
    <source>
        <tissue evidence="2">Muscle</tissue>
    </source>
</reference>
<accession>A0A5B7IFQ9</accession>
<evidence type="ECO:0000313" key="3">
    <source>
        <dbReference type="Proteomes" id="UP000324222"/>
    </source>
</evidence>
<dbReference type="Proteomes" id="UP000324222">
    <property type="component" value="Unassembled WGS sequence"/>
</dbReference>
<dbReference type="EMBL" id="VSRR010055053">
    <property type="protein sequence ID" value="MPC80806.1"/>
    <property type="molecule type" value="Genomic_DNA"/>
</dbReference>
<name>A0A5B7IFQ9_PORTR</name>
<organism evidence="2 3">
    <name type="scientific">Portunus trituberculatus</name>
    <name type="common">Swimming crab</name>
    <name type="synonym">Neptunus trituberculatus</name>
    <dbReference type="NCBI Taxonomy" id="210409"/>
    <lineage>
        <taxon>Eukaryota</taxon>
        <taxon>Metazoa</taxon>
        <taxon>Ecdysozoa</taxon>
        <taxon>Arthropoda</taxon>
        <taxon>Crustacea</taxon>
        <taxon>Multicrustacea</taxon>
        <taxon>Malacostraca</taxon>
        <taxon>Eumalacostraca</taxon>
        <taxon>Eucarida</taxon>
        <taxon>Decapoda</taxon>
        <taxon>Pleocyemata</taxon>
        <taxon>Brachyura</taxon>
        <taxon>Eubrachyura</taxon>
        <taxon>Portunoidea</taxon>
        <taxon>Portunidae</taxon>
        <taxon>Portuninae</taxon>
        <taxon>Portunus</taxon>
    </lineage>
</organism>
<keyword evidence="3" id="KW-1185">Reference proteome</keyword>
<sequence>MKDDNLSENLRGDKVGTEKWWSLMKVQKGAERVTTIAPLMWGHGQRQGKPIGQALYTGKMCIHRPRENSSNSPRNNKRQIIDSHNQ</sequence>
<dbReference type="AlphaFoldDB" id="A0A5B7IFQ9"/>
<feature type="region of interest" description="Disordered" evidence="1">
    <location>
        <begin position="63"/>
        <end position="86"/>
    </location>
</feature>
<proteinExistence type="predicted"/>